<dbReference type="Proteomes" id="UP000322791">
    <property type="component" value="Unassembled WGS sequence"/>
</dbReference>
<keyword evidence="3" id="KW-1185">Reference proteome</keyword>
<sequence length="143" mass="15413">MKRLSAYLLFLLLPLATLVSGCSDDDEEEAAEPIYSVQVVVYGHNVDKVRAVVTSTYDVEAGKDKERAGPGYEEIFLTSFSKTYELGNFGKNDRVVVEMQGLGQIINAYVSAAILVNGKTEAACYLDGTSGTSGTCAVQTRDL</sequence>
<dbReference type="RefSeq" id="WP_149069859.1">
    <property type="nucleotide sequence ID" value="NZ_VTHL01000003.1"/>
</dbReference>
<gene>
    <name evidence="2" type="ORF">FY528_04805</name>
</gene>
<protein>
    <recommendedName>
        <fullName evidence="4">PLAT domain-containing protein</fullName>
    </recommendedName>
</protein>
<dbReference type="EMBL" id="VTHL01000003">
    <property type="protein sequence ID" value="TYZ12620.1"/>
    <property type="molecule type" value="Genomic_DNA"/>
</dbReference>
<evidence type="ECO:0008006" key="4">
    <source>
        <dbReference type="Google" id="ProtNLM"/>
    </source>
</evidence>
<evidence type="ECO:0000313" key="3">
    <source>
        <dbReference type="Proteomes" id="UP000322791"/>
    </source>
</evidence>
<organism evidence="2 3">
    <name type="scientific">Hymenobacter lutimineralis</name>
    <dbReference type="NCBI Taxonomy" id="2606448"/>
    <lineage>
        <taxon>Bacteria</taxon>
        <taxon>Pseudomonadati</taxon>
        <taxon>Bacteroidota</taxon>
        <taxon>Cytophagia</taxon>
        <taxon>Cytophagales</taxon>
        <taxon>Hymenobacteraceae</taxon>
        <taxon>Hymenobacter</taxon>
    </lineage>
</organism>
<dbReference type="PROSITE" id="PS51257">
    <property type="entry name" value="PROKAR_LIPOPROTEIN"/>
    <property type="match status" value="1"/>
</dbReference>
<reference evidence="2 3" key="1">
    <citation type="submission" date="2019-08" db="EMBL/GenBank/DDBJ databases">
        <authorList>
            <person name="Seo M.-J."/>
        </authorList>
    </citation>
    <scope>NUCLEOTIDE SEQUENCE [LARGE SCALE GENOMIC DNA]</scope>
    <source>
        <strain evidence="2 3">KIGAM108</strain>
    </source>
</reference>
<dbReference type="AlphaFoldDB" id="A0A5D6VBA7"/>
<feature type="chain" id="PRO_5023047794" description="PLAT domain-containing protein" evidence="1">
    <location>
        <begin position="22"/>
        <end position="143"/>
    </location>
</feature>
<comment type="caution">
    <text evidence="2">The sequence shown here is derived from an EMBL/GenBank/DDBJ whole genome shotgun (WGS) entry which is preliminary data.</text>
</comment>
<evidence type="ECO:0000256" key="1">
    <source>
        <dbReference type="SAM" id="SignalP"/>
    </source>
</evidence>
<name>A0A5D6VBA7_9BACT</name>
<proteinExistence type="predicted"/>
<accession>A0A5D6VBA7</accession>
<keyword evidence="1" id="KW-0732">Signal</keyword>
<feature type="signal peptide" evidence="1">
    <location>
        <begin position="1"/>
        <end position="21"/>
    </location>
</feature>
<evidence type="ECO:0000313" key="2">
    <source>
        <dbReference type="EMBL" id="TYZ12620.1"/>
    </source>
</evidence>